<dbReference type="InterPro" id="IPR050270">
    <property type="entry name" value="DegV_domain_contain"/>
</dbReference>
<evidence type="ECO:0000313" key="3">
    <source>
        <dbReference type="Proteomes" id="UP000377798"/>
    </source>
</evidence>
<reference evidence="2 3" key="1">
    <citation type="submission" date="2019-02" db="EMBL/GenBank/DDBJ databases">
        <authorList>
            <consortium name="Pathogen Informatics"/>
        </authorList>
    </citation>
    <scope>NUCLEOTIDE SEQUENCE [LARGE SCALE GENOMIC DNA]</scope>
    <source>
        <strain evidence="2 3">3012STDY7089603</strain>
    </source>
</reference>
<dbReference type="RefSeq" id="WP_131747912.1">
    <property type="nucleotide sequence ID" value="NZ_CAACYI010000001.1"/>
</dbReference>
<dbReference type="InterPro" id="IPR003797">
    <property type="entry name" value="DegV"/>
</dbReference>
<accession>A0A8H2R0C6</accession>
<sequence>MKLAILTDTNSGISSQEAQERGVFLLDMPLIIDDKVYYQGKNLTDSDFCQALEGDQCVTTCHPSLGNLVKSWEDLFKQGFDQVVYIPMSSALSSSCSSAKLLAESYPGRVHVVDNHRISVTQKASVLKALALAHKNKTGQEIKEDLEKEALRATIYLSVNNLDYLKKGGRVTPAAAAIASVLNIKPILTIQGEKIDSYGRVRGRIQRAQKKMLLAIQKDLKEKFSQESLDDLSLGLTGFGISKDLEEAWLDLAREAFPQVRIHYDPLPASIASHTGPGAFGIGLSLDSI</sequence>
<dbReference type="Proteomes" id="UP000377798">
    <property type="component" value="Unassembled WGS sequence"/>
</dbReference>
<comment type="caution">
    <text evidence="2">The sequence shown here is derived from an EMBL/GenBank/DDBJ whole genome shotgun (WGS) entry which is preliminary data.</text>
</comment>
<dbReference type="GO" id="GO:0008289">
    <property type="term" value="F:lipid binding"/>
    <property type="evidence" value="ECO:0007669"/>
    <property type="project" value="UniProtKB-KW"/>
</dbReference>
<keyword evidence="1" id="KW-0446">Lipid-binding</keyword>
<dbReference type="PROSITE" id="PS51482">
    <property type="entry name" value="DEGV"/>
    <property type="match status" value="1"/>
</dbReference>
<dbReference type="EMBL" id="CAACYI010000001">
    <property type="protein sequence ID" value="VFB15568.1"/>
    <property type="molecule type" value="Genomic_DNA"/>
</dbReference>
<dbReference type="SUPFAM" id="SSF82549">
    <property type="entry name" value="DAK1/DegV-like"/>
    <property type="match status" value="1"/>
</dbReference>
<protein>
    <submittedName>
        <fullName evidence="2">DegV domain-containing protein SAV0749</fullName>
    </submittedName>
</protein>
<evidence type="ECO:0000313" key="2">
    <source>
        <dbReference type="EMBL" id="VFB15568.1"/>
    </source>
</evidence>
<dbReference type="PANTHER" id="PTHR33434">
    <property type="entry name" value="DEGV DOMAIN-CONTAINING PROTEIN DR_1986-RELATED"/>
    <property type="match status" value="1"/>
</dbReference>
<keyword evidence="3" id="KW-1185">Reference proteome</keyword>
<dbReference type="InterPro" id="IPR043168">
    <property type="entry name" value="DegV_C"/>
</dbReference>
<dbReference type="NCBIfam" id="TIGR00762">
    <property type="entry name" value="DegV"/>
    <property type="match status" value="1"/>
</dbReference>
<name>A0A8H2R0C6_9FIRM</name>
<dbReference type="Gene3D" id="3.40.50.10170">
    <property type="match status" value="1"/>
</dbReference>
<dbReference type="Gene3D" id="3.30.1180.10">
    <property type="match status" value="1"/>
</dbReference>
<organism evidence="2 3">
    <name type="scientific">Urinicoccus massiliensis</name>
    <dbReference type="NCBI Taxonomy" id="1723382"/>
    <lineage>
        <taxon>Bacteria</taxon>
        <taxon>Bacillati</taxon>
        <taxon>Bacillota</taxon>
        <taxon>Tissierellia</taxon>
        <taxon>Tissierellales</taxon>
        <taxon>Peptoniphilaceae</taxon>
        <taxon>Urinicoccus</taxon>
    </lineage>
</organism>
<gene>
    <name evidence="2" type="ORF">NCTC13150_00066</name>
</gene>
<evidence type="ECO:0000256" key="1">
    <source>
        <dbReference type="ARBA" id="ARBA00023121"/>
    </source>
</evidence>
<dbReference type="Pfam" id="PF02645">
    <property type="entry name" value="DegV"/>
    <property type="match status" value="1"/>
</dbReference>
<dbReference type="AlphaFoldDB" id="A0A8H2R0C6"/>
<proteinExistence type="predicted"/>
<dbReference type="PANTHER" id="PTHR33434:SF2">
    <property type="entry name" value="FATTY ACID-BINDING PROTEIN TM_1468"/>
    <property type="match status" value="1"/>
</dbReference>